<keyword evidence="2" id="KW-1185">Reference proteome</keyword>
<name>A0ABQ1ERH7_9BACL</name>
<sequence>MAIILSRVINLNAVTKDASEFDPKADSSRAEALQVILNALNLNPDIKTLFDFLN</sequence>
<accession>A0ABQ1ERH7</accession>
<dbReference type="Proteomes" id="UP000615455">
    <property type="component" value="Unassembled WGS sequence"/>
</dbReference>
<evidence type="ECO:0008006" key="3">
    <source>
        <dbReference type="Google" id="ProtNLM"/>
    </source>
</evidence>
<organism evidence="1 2">
    <name type="scientific">Paenibacillus marchantiophytorum</name>
    <dbReference type="NCBI Taxonomy" id="1619310"/>
    <lineage>
        <taxon>Bacteria</taxon>
        <taxon>Bacillati</taxon>
        <taxon>Bacillota</taxon>
        <taxon>Bacilli</taxon>
        <taxon>Bacillales</taxon>
        <taxon>Paenibacillaceae</taxon>
        <taxon>Paenibacillus</taxon>
    </lineage>
</organism>
<evidence type="ECO:0000313" key="1">
    <source>
        <dbReference type="EMBL" id="GFZ83055.1"/>
    </source>
</evidence>
<protein>
    <recommendedName>
        <fullName evidence="3">S-layer homology domain-containing protein</fullName>
    </recommendedName>
</protein>
<dbReference type="EMBL" id="BMHE01000014">
    <property type="protein sequence ID" value="GFZ83055.1"/>
    <property type="molecule type" value="Genomic_DNA"/>
</dbReference>
<proteinExistence type="predicted"/>
<gene>
    <name evidence="1" type="ORF">GCM10008018_31240</name>
</gene>
<evidence type="ECO:0000313" key="2">
    <source>
        <dbReference type="Proteomes" id="UP000615455"/>
    </source>
</evidence>
<comment type="caution">
    <text evidence="1">The sequence shown here is derived from an EMBL/GenBank/DDBJ whole genome shotgun (WGS) entry which is preliminary data.</text>
</comment>
<reference evidence="2" key="1">
    <citation type="journal article" date="2019" name="Int. J. Syst. Evol. Microbiol.">
        <title>The Global Catalogue of Microorganisms (GCM) 10K type strain sequencing project: providing services to taxonomists for standard genome sequencing and annotation.</title>
        <authorList>
            <consortium name="The Broad Institute Genomics Platform"/>
            <consortium name="The Broad Institute Genome Sequencing Center for Infectious Disease"/>
            <person name="Wu L."/>
            <person name="Ma J."/>
        </authorList>
    </citation>
    <scope>NUCLEOTIDE SEQUENCE [LARGE SCALE GENOMIC DNA]</scope>
    <source>
        <strain evidence="2">CGMCC 1.15043</strain>
    </source>
</reference>